<proteinExistence type="predicted"/>
<comment type="caution">
    <text evidence="4">The sequence shown here is derived from an EMBL/GenBank/DDBJ whole genome shotgun (WGS) entry which is preliminary data.</text>
</comment>
<dbReference type="PANTHER" id="PTHR33371">
    <property type="entry name" value="INTERMEMBRANE PHOSPHOLIPID TRANSPORT SYSTEM BINDING PROTEIN MLAD-RELATED"/>
    <property type="match status" value="1"/>
</dbReference>
<dbReference type="InterPro" id="IPR052336">
    <property type="entry name" value="MlaD_Phospholipid_Transporter"/>
</dbReference>
<evidence type="ECO:0000313" key="4">
    <source>
        <dbReference type="EMBL" id="PTL59552.1"/>
    </source>
</evidence>
<keyword evidence="2" id="KW-0812">Transmembrane</keyword>
<gene>
    <name evidence="4" type="ORF">C7Y72_07775</name>
</gene>
<dbReference type="Proteomes" id="UP000240739">
    <property type="component" value="Unassembled WGS sequence"/>
</dbReference>
<dbReference type="InterPro" id="IPR003399">
    <property type="entry name" value="Mce/MlaD"/>
</dbReference>
<name>A0A2T4UJX8_9ACTN</name>
<protein>
    <recommendedName>
        <fullName evidence="3">Mce/MlaD domain-containing protein</fullName>
    </recommendedName>
</protein>
<dbReference type="Pfam" id="PF02470">
    <property type="entry name" value="MlaD"/>
    <property type="match status" value="1"/>
</dbReference>
<keyword evidence="5" id="KW-1185">Reference proteome</keyword>
<reference evidence="4 5" key="1">
    <citation type="submission" date="2018-03" db="EMBL/GenBank/DDBJ databases">
        <title>Aquarubrobacter algicola gen. nov., sp. nov., a novel actinobacterium isolated from shallow eutrophic lake during the end of cyanobacterial harmful algal blooms.</title>
        <authorList>
            <person name="Chun S.J."/>
        </authorList>
    </citation>
    <scope>NUCLEOTIDE SEQUENCE [LARGE SCALE GENOMIC DNA]</scope>
    <source>
        <strain evidence="4 5">Seoho-28</strain>
    </source>
</reference>
<feature type="transmembrane region" description="Helical" evidence="2">
    <location>
        <begin position="20"/>
        <end position="38"/>
    </location>
</feature>
<evidence type="ECO:0000259" key="3">
    <source>
        <dbReference type="Pfam" id="PF02470"/>
    </source>
</evidence>
<dbReference type="EMBL" id="PYYB01000001">
    <property type="protein sequence ID" value="PTL59552.1"/>
    <property type="molecule type" value="Genomic_DNA"/>
</dbReference>
<keyword evidence="2" id="KW-0472">Membrane</keyword>
<feature type="domain" description="Mce/MlaD" evidence="3">
    <location>
        <begin position="49"/>
        <end position="125"/>
    </location>
</feature>
<sequence length="440" mass="46866">MRTRFAERPASQQRGRGFMIALGLLGIGMTIVFTAIGFNAPNSIPGRSYYNLEAEFADADNVAPHAQVRLGGKIVGQVLRPRVEDGKAIVDLQLDPKYKPLRSDSIVEVRPRSAVGVRYVDIVQGAEGTPLAEGDRIPVENTRSTRALDEVLGTFDPASRIKTQQLLQELGRGFQARGEDLNDTLGAAPELLRSTQAVVGTIADRTDAAGNLVRGAAIAANSADPVKTQIRAGFAPGAKALRPFSDEASDLRSTLDKAPPALDTLSARLPTVNRFVTELDGLSERVRPVLRSAPTAFRQTSALLSEARPGLRDANTTLRRADAAVIPTLQLLDAARPVLPQLESTLDNTAPTVERLGRYGCDVIAWGRRWTEALTYGNALGGYLRFNVITPTTESVTGLEGAAAPLGGFGVNRSPYPRPCESQTEPASAGGGTINAEPGN</sequence>
<evidence type="ECO:0000313" key="5">
    <source>
        <dbReference type="Proteomes" id="UP000240739"/>
    </source>
</evidence>
<feature type="region of interest" description="Disordered" evidence="1">
    <location>
        <begin position="414"/>
        <end position="440"/>
    </location>
</feature>
<dbReference type="PANTHER" id="PTHR33371:SF4">
    <property type="entry name" value="INTERMEMBRANE PHOSPHOLIPID TRANSPORT SYSTEM BINDING PROTEIN MLAD"/>
    <property type="match status" value="1"/>
</dbReference>
<keyword evidence="2" id="KW-1133">Transmembrane helix</keyword>
<evidence type="ECO:0000256" key="2">
    <source>
        <dbReference type="SAM" id="Phobius"/>
    </source>
</evidence>
<dbReference type="AlphaFoldDB" id="A0A2T4UJX8"/>
<evidence type="ECO:0000256" key="1">
    <source>
        <dbReference type="SAM" id="MobiDB-lite"/>
    </source>
</evidence>
<organism evidence="4 5">
    <name type="scientific">Paraconexibacter algicola</name>
    <dbReference type="NCBI Taxonomy" id="2133960"/>
    <lineage>
        <taxon>Bacteria</taxon>
        <taxon>Bacillati</taxon>
        <taxon>Actinomycetota</taxon>
        <taxon>Thermoleophilia</taxon>
        <taxon>Solirubrobacterales</taxon>
        <taxon>Paraconexibacteraceae</taxon>
        <taxon>Paraconexibacter</taxon>
    </lineage>
</organism>
<accession>A0A2T4UJX8</accession>